<evidence type="ECO:0000313" key="4">
    <source>
        <dbReference type="EMBL" id="GAA4761722.1"/>
    </source>
</evidence>
<feature type="DNA-binding region" description="H-T-H motif" evidence="2">
    <location>
        <begin position="31"/>
        <end position="50"/>
    </location>
</feature>
<organism evidence="4 5">
    <name type="scientific">Microbacterium gilvum</name>
    <dbReference type="NCBI Taxonomy" id="1336204"/>
    <lineage>
        <taxon>Bacteria</taxon>
        <taxon>Bacillati</taxon>
        <taxon>Actinomycetota</taxon>
        <taxon>Actinomycetes</taxon>
        <taxon>Micrococcales</taxon>
        <taxon>Microbacteriaceae</taxon>
        <taxon>Microbacterium</taxon>
    </lineage>
</organism>
<name>A0ABP8ZNT8_9MICO</name>
<reference evidence="5" key="1">
    <citation type="journal article" date="2019" name="Int. J. Syst. Evol. Microbiol.">
        <title>The Global Catalogue of Microorganisms (GCM) 10K type strain sequencing project: providing services to taxonomists for standard genome sequencing and annotation.</title>
        <authorList>
            <consortium name="The Broad Institute Genomics Platform"/>
            <consortium name="The Broad Institute Genome Sequencing Center for Infectious Disease"/>
            <person name="Wu L."/>
            <person name="Ma J."/>
        </authorList>
    </citation>
    <scope>NUCLEOTIDE SEQUENCE [LARGE SCALE GENOMIC DNA]</scope>
    <source>
        <strain evidence="5">JCM 18537</strain>
    </source>
</reference>
<dbReference type="SUPFAM" id="SSF46689">
    <property type="entry name" value="Homeodomain-like"/>
    <property type="match status" value="1"/>
</dbReference>
<evidence type="ECO:0000313" key="5">
    <source>
        <dbReference type="Proteomes" id="UP001501645"/>
    </source>
</evidence>
<feature type="domain" description="HTH tetR-type" evidence="3">
    <location>
        <begin position="8"/>
        <end position="68"/>
    </location>
</feature>
<dbReference type="PROSITE" id="PS50977">
    <property type="entry name" value="HTH_TETR_2"/>
    <property type="match status" value="1"/>
</dbReference>
<evidence type="ECO:0000256" key="2">
    <source>
        <dbReference type="PROSITE-ProRule" id="PRU00335"/>
    </source>
</evidence>
<proteinExistence type="predicted"/>
<dbReference type="InterPro" id="IPR009057">
    <property type="entry name" value="Homeodomain-like_sf"/>
</dbReference>
<dbReference type="EMBL" id="BAABKO010000001">
    <property type="protein sequence ID" value="GAA4761722.1"/>
    <property type="molecule type" value="Genomic_DNA"/>
</dbReference>
<evidence type="ECO:0000259" key="3">
    <source>
        <dbReference type="PROSITE" id="PS50977"/>
    </source>
</evidence>
<evidence type="ECO:0000256" key="1">
    <source>
        <dbReference type="ARBA" id="ARBA00023125"/>
    </source>
</evidence>
<dbReference type="Proteomes" id="UP001501645">
    <property type="component" value="Unassembled WGS sequence"/>
</dbReference>
<dbReference type="InterPro" id="IPR001647">
    <property type="entry name" value="HTH_TetR"/>
</dbReference>
<gene>
    <name evidence="4" type="ORF">GCM10023351_00080</name>
</gene>
<accession>A0ABP8ZNT8</accession>
<keyword evidence="5" id="KW-1185">Reference proteome</keyword>
<sequence length="191" mass="21290">MSDDPRALRSRQRLQDALRVLLTREDLTEIGVAELCREAGVHRTTFYGHYTTVGDVAADLYASWLDEVGTVSALPGETLAELAARYADTTVTVLRSVTAERRTLRVLLASELSLSFRRRLQALFDERCLIAVQLFRERGLDVDFDDELAAAFVSGGIVGAILHWAGEDDADEEAYARAIISHMPPWWPRVA</sequence>
<comment type="caution">
    <text evidence="4">The sequence shown here is derived from an EMBL/GenBank/DDBJ whole genome shotgun (WGS) entry which is preliminary data.</text>
</comment>
<dbReference type="RefSeq" id="WP_345434649.1">
    <property type="nucleotide sequence ID" value="NZ_BAABKO010000001.1"/>
</dbReference>
<dbReference type="Gene3D" id="1.10.357.10">
    <property type="entry name" value="Tetracycline Repressor, domain 2"/>
    <property type="match status" value="1"/>
</dbReference>
<protein>
    <submittedName>
        <fullName evidence="4">TetR/AcrR family transcriptional regulator</fullName>
    </submittedName>
</protein>
<keyword evidence="1 2" id="KW-0238">DNA-binding</keyword>